<proteinExistence type="predicted"/>
<accession>A0A0K0XH20</accession>
<dbReference type="EMBL" id="CP012150">
    <property type="protein sequence ID" value="AKS36704.1"/>
    <property type="molecule type" value="Genomic_DNA"/>
</dbReference>
<sequence length="155" mass="17506">MGIPGGMSEGIRTDNGSTDTEHARPPGVDDDTVEAAGKMSEALEYVERARGHLYTFHQLIGHADALLDEVCEKLRAAGHDEAAERVQTELVGHNVLHGRWSFQIVEEFDDTYWSLFGEHERRLRTEFLGGARHVFESEMKERRRTHGRKGHEATP</sequence>
<reference evidence="2 3" key="1">
    <citation type="submission" date="2015-07" db="EMBL/GenBank/DDBJ databases">
        <title>Complete genome sequence of Mycobacterium goodii X7B, a facultative thermophilic biodesulfurizing bacterium.</title>
        <authorList>
            <person name="Yu B."/>
            <person name="Li F."/>
            <person name="Xu P."/>
        </authorList>
    </citation>
    <scope>NUCLEOTIDE SEQUENCE [LARGE SCALE GENOMIC DNA]</scope>
    <source>
        <strain evidence="2 3">X7B</strain>
    </source>
</reference>
<dbReference type="Proteomes" id="UP000062255">
    <property type="component" value="Chromosome"/>
</dbReference>
<dbReference type="PATRIC" id="fig|134601.6.peg.5708"/>
<dbReference type="AlphaFoldDB" id="A0A0K0XH20"/>
<name>A0A0K0XH20_MYCGD</name>
<evidence type="ECO:0000256" key="1">
    <source>
        <dbReference type="SAM" id="MobiDB-lite"/>
    </source>
</evidence>
<evidence type="ECO:0000313" key="3">
    <source>
        <dbReference type="Proteomes" id="UP000062255"/>
    </source>
</evidence>
<protein>
    <submittedName>
        <fullName evidence="2">Uncharacterized protein</fullName>
    </submittedName>
</protein>
<gene>
    <name evidence="2" type="ORF">AFA91_27650</name>
</gene>
<dbReference type="STRING" id="134601.AFA91_27650"/>
<organism evidence="2 3">
    <name type="scientific">Mycolicibacterium goodii</name>
    <name type="common">Mycobacterium goodii</name>
    <dbReference type="NCBI Taxonomy" id="134601"/>
    <lineage>
        <taxon>Bacteria</taxon>
        <taxon>Bacillati</taxon>
        <taxon>Actinomycetota</taxon>
        <taxon>Actinomycetes</taxon>
        <taxon>Mycobacteriales</taxon>
        <taxon>Mycobacteriaceae</taxon>
        <taxon>Mycolicibacterium</taxon>
    </lineage>
</organism>
<dbReference type="OrthoDB" id="3212097at2"/>
<evidence type="ECO:0000313" key="2">
    <source>
        <dbReference type="EMBL" id="AKS36704.1"/>
    </source>
</evidence>
<feature type="region of interest" description="Disordered" evidence="1">
    <location>
        <begin position="1"/>
        <end position="32"/>
    </location>
</feature>
<dbReference type="KEGG" id="mgo:AFA91_27650"/>